<feature type="compositionally biased region" description="Polar residues" evidence="1">
    <location>
        <begin position="198"/>
        <end position="208"/>
    </location>
</feature>
<protein>
    <recommendedName>
        <fullName evidence="2">5'-3' DNA helicase ZGRF1-like N-terminal domain-containing protein</fullName>
    </recommendedName>
</protein>
<dbReference type="InterPro" id="IPR018838">
    <property type="entry name" value="ZGRF1-like_N"/>
</dbReference>
<gene>
    <name evidence="3" type="ORF">ABVK25_001857</name>
</gene>
<feature type="compositionally biased region" description="Basic and acidic residues" evidence="1">
    <location>
        <begin position="279"/>
        <end position="298"/>
    </location>
</feature>
<feature type="region of interest" description="Disordered" evidence="1">
    <location>
        <begin position="554"/>
        <end position="707"/>
    </location>
</feature>
<feature type="domain" description="5'-3' DNA helicase ZGRF1-like N-terminal" evidence="2">
    <location>
        <begin position="28"/>
        <end position="108"/>
    </location>
</feature>
<evidence type="ECO:0000256" key="1">
    <source>
        <dbReference type="SAM" id="MobiDB-lite"/>
    </source>
</evidence>
<dbReference type="InterPro" id="IPR052800">
    <property type="entry name" value="DNA_Repair_Helicase_ZGRF1"/>
</dbReference>
<dbReference type="PANTHER" id="PTHR28535">
    <property type="entry name" value="ZINC FINGER GRF-TYPE CONTAINING 1"/>
    <property type="match status" value="1"/>
</dbReference>
<evidence type="ECO:0000313" key="4">
    <source>
        <dbReference type="Proteomes" id="UP001590951"/>
    </source>
</evidence>
<evidence type="ECO:0000259" key="2">
    <source>
        <dbReference type="Pfam" id="PF10382"/>
    </source>
</evidence>
<dbReference type="EMBL" id="JBHFEH010000003">
    <property type="protein sequence ID" value="KAL2058239.1"/>
    <property type="molecule type" value="Genomic_DNA"/>
</dbReference>
<organism evidence="3 4">
    <name type="scientific">Lepraria finkii</name>
    <dbReference type="NCBI Taxonomy" id="1340010"/>
    <lineage>
        <taxon>Eukaryota</taxon>
        <taxon>Fungi</taxon>
        <taxon>Dikarya</taxon>
        <taxon>Ascomycota</taxon>
        <taxon>Pezizomycotina</taxon>
        <taxon>Lecanoromycetes</taxon>
        <taxon>OSLEUM clade</taxon>
        <taxon>Lecanoromycetidae</taxon>
        <taxon>Lecanorales</taxon>
        <taxon>Lecanorineae</taxon>
        <taxon>Stereocaulaceae</taxon>
        <taxon>Lepraria</taxon>
    </lineage>
</organism>
<reference evidence="3 4" key="1">
    <citation type="submission" date="2024-09" db="EMBL/GenBank/DDBJ databases">
        <title>Rethinking Asexuality: The Enigmatic Case of Functional Sexual Genes in Lepraria (Stereocaulaceae).</title>
        <authorList>
            <person name="Doellman M."/>
            <person name="Sun Y."/>
            <person name="Barcenas-Pena A."/>
            <person name="Lumbsch H.T."/>
            <person name="Grewe F."/>
        </authorList>
    </citation>
    <scope>NUCLEOTIDE SEQUENCE [LARGE SCALE GENOMIC DNA]</scope>
    <source>
        <strain evidence="3 4">Grewe 0041</strain>
    </source>
</reference>
<dbReference type="Pfam" id="PF10382">
    <property type="entry name" value="ZGRF1-like_N"/>
    <property type="match status" value="1"/>
</dbReference>
<dbReference type="Proteomes" id="UP001590951">
    <property type="component" value="Unassembled WGS sequence"/>
</dbReference>
<accession>A0ABR4BK93</accession>
<sequence>MTSPAITSTGIRQTQNLTVPSTQNTAPVLEFRCLYTHDLRRKQKRWQDGLLRFHTFNKRVMVYDVTRNYIGDTHYRDDGIVQDGDELELDRGILIQVGEATGSMEQDLTELLEKKRKPPETIPGHAVSSPIREPTAVATAKPVIGQPSQLRPKSLNALLATHKGPIGRASVPTKSPHEMRQENQTPEWADTRSAKRQCLNTQSEQPIQKTRAPAMQISTPSRLPDKNSVPSSKITSSIANRQATMPHMPTSRDNKSENAAPEFHSWPPHSRGRQSHGGETTEPRKEVSAPKQPKEGLRSCEANSLASQKACKNAKPKRKEKAAASTRQDSVSGKAKDTASESSENKRNSSRMRPAPEPIEIVSDTETLSTSKPPKERMKLQMASRKPRRKLMYRDLPPQDPPPISGPYSSRASAGHGSRESSTSAKAKRRTKEPLSEFHQEEQGRLADRLNRHHGMEGYRNVGSEIQVEKRPKSPGLFLSQEDNPDLAASCPKTKDKSPKRRKVTSLGRHVEGSSYHIRAARSPEPWERSTPRALSTVHDTTLTLSKTDEILFSGTRHRVSKTPPPASPQPLLSPSPILATLPPKPPSYKPTSPKRLSLKVSITSSPGFRTQAPKTASETPASPPAPPALAPPPAPVSPKAASKPIPKIPSPINRPFKPPRNRSPLKKATSDTSNMRPPPPLSRQRSADNAVAKDSIRQVDTGQQTGCAWSKEAWDLFGCGRDGVECTYEEFKRKEGLL</sequence>
<name>A0ABR4BK93_9LECA</name>
<comment type="caution">
    <text evidence="3">The sequence shown here is derived from an EMBL/GenBank/DDBJ whole genome shotgun (WGS) entry which is preliminary data.</text>
</comment>
<feature type="compositionally biased region" description="Polar residues" evidence="1">
    <location>
        <begin position="228"/>
        <end position="243"/>
    </location>
</feature>
<feature type="compositionally biased region" description="Basic and acidic residues" evidence="1">
    <location>
        <begin position="432"/>
        <end position="457"/>
    </location>
</feature>
<proteinExistence type="predicted"/>
<feature type="region of interest" description="Disordered" evidence="1">
    <location>
        <begin position="165"/>
        <end position="538"/>
    </location>
</feature>
<feature type="compositionally biased region" description="Basic and acidic residues" evidence="1">
    <location>
        <begin position="334"/>
        <end position="347"/>
    </location>
</feature>
<dbReference type="PANTHER" id="PTHR28535:SF1">
    <property type="entry name" value="PROTEIN ZGRF1"/>
    <property type="match status" value="1"/>
</dbReference>
<evidence type="ECO:0000313" key="3">
    <source>
        <dbReference type="EMBL" id="KAL2058239.1"/>
    </source>
</evidence>
<feature type="compositionally biased region" description="Pro residues" evidence="1">
    <location>
        <begin position="622"/>
        <end position="637"/>
    </location>
</feature>
<keyword evidence="4" id="KW-1185">Reference proteome</keyword>
<feature type="compositionally biased region" description="Pro residues" evidence="1">
    <location>
        <begin position="563"/>
        <end position="574"/>
    </location>
</feature>